<comment type="caution">
    <text evidence="2">The sequence shown here is derived from an EMBL/GenBank/DDBJ whole genome shotgun (WGS) entry which is preliminary data.</text>
</comment>
<keyword evidence="3" id="KW-1185">Reference proteome</keyword>
<dbReference type="EMBL" id="AAWS01000032">
    <property type="protein sequence ID" value="EAY26626.1"/>
    <property type="molecule type" value="Genomic_DNA"/>
</dbReference>
<evidence type="ECO:0000256" key="1">
    <source>
        <dbReference type="SAM" id="SignalP"/>
    </source>
</evidence>
<organism evidence="2 3">
    <name type="scientific">Microscilla marina ATCC 23134</name>
    <dbReference type="NCBI Taxonomy" id="313606"/>
    <lineage>
        <taxon>Bacteria</taxon>
        <taxon>Pseudomonadati</taxon>
        <taxon>Bacteroidota</taxon>
        <taxon>Cytophagia</taxon>
        <taxon>Cytophagales</taxon>
        <taxon>Microscillaceae</taxon>
        <taxon>Microscilla</taxon>
    </lineage>
</organism>
<keyword evidence="1" id="KW-0732">Signal</keyword>
<dbReference type="eggNOG" id="ENOG50333AG">
    <property type="taxonomic scope" value="Bacteria"/>
</dbReference>
<name>A1ZSP6_MICM2</name>
<feature type="signal peptide" evidence="1">
    <location>
        <begin position="1"/>
        <end position="27"/>
    </location>
</feature>
<dbReference type="PROSITE" id="PS51257">
    <property type="entry name" value="PROKAR_LIPOPROTEIN"/>
    <property type="match status" value="1"/>
</dbReference>
<gene>
    <name evidence="2" type="ORF">M23134_06155</name>
</gene>
<proteinExistence type="predicted"/>
<dbReference type="RefSeq" id="WP_002700645.1">
    <property type="nucleotide sequence ID" value="NZ_AAWS01000032.1"/>
</dbReference>
<protein>
    <submittedName>
        <fullName evidence="2">Lipoprotein, putative</fullName>
    </submittedName>
</protein>
<dbReference type="Proteomes" id="UP000004095">
    <property type="component" value="Unassembled WGS sequence"/>
</dbReference>
<accession>A1ZSP6</accession>
<dbReference type="AlphaFoldDB" id="A1ZSP6"/>
<evidence type="ECO:0000313" key="3">
    <source>
        <dbReference type="Proteomes" id="UP000004095"/>
    </source>
</evidence>
<evidence type="ECO:0000313" key="2">
    <source>
        <dbReference type="EMBL" id="EAY26626.1"/>
    </source>
</evidence>
<keyword evidence="2" id="KW-0449">Lipoprotein</keyword>
<sequence length="422" mass="47918">MKTFLSMKNFTFCIGILMVFSCFSVNAQKPSTADSVAKLYKRFFTLESAAEKREKTLADSLNTLNNTYKSLENLIRKDRSTFARVSKTIKQLTNKDLLDAKNRYETNRTSIQNTADFMEAFNNGLNGVEASLTFTDYFNAITELNNPTNSELGFSLEQEMMRILNKNIQLGRRKKPKFLRIISGIIKNPITQAVTSIVPGVSSIQSVLNFVNGVAMGERDINVGNIMGVQNGALSYVKHYEQLSKASTNLDQSINSLKVRAEGLARLSNGFVKDMVMPLHGVKKVDVEKASLNDVLNKYYTYRIVSERIKQIEGQNKTRRSLNYDKLVNDPHLGYSLLNRQKVEFMSEELEKISIEYLAALDEHHKNIVRILKGAVKLNGDPAKIDKKIKTLNQQFERVKQTYKKNVNIKAVKERADRIPAY</sequence>
<reference evidence="2 3" key="1">
    <citation type="submission" date="2007-01" db="EMBL/GenBank/DDBJ databases">
        <authorList>
            <person name="Haygood M."/>
            <person name="Podell S."/>
            <person name="Anderson C."/>
            <person name="Hopkinson B."/>
            <person name="Roe K."/>
            <person name="Barbeau K."/>
            <person name="Gaasterland T."/>
            <person name="Ferriera S."/>
            <person name="Johnson J."/>
            <person name="Kravitz S."/>
            <person name="Beeson K."/>
            <person name="Sutton G."/>
            <person name="Rogers Y.-H."/>
            <person name="Friedman R."/>
            <person name="Frazier M."/>
            <person name="Venter J.C."/>
        </authorList>
    </citation>
    <scope>NUCLEOTIDE SEQUENCE [LARGE SCALE GENOMIC DNA]</scope>
    <source>
        <strain evidence="2 3">ATCC 23134</strain>
    </source>
</reference>
<feature type="chain" id="PRO_5002641874" evidence="1">
    <location>
        <begin position="28"/>
        <end position="422"/>
    </location>
</feature>